<name>A0A2B7Y6J6_POLH7</name>
<feature type="transmembrane region" description="Helical" evidence="2">
    <location>
        <begin position="253"/>
        <end position="274"/>
    </location>
</feature>
<dbReference type="PANTHER" id="PTHR37488">
    <property type="entry name" value="DUF1275 DOMAIN-CONTAINING PROTEIN"/>
    <property type="match status" value="1"/>
</dbReference>
<feature type="compositionally biased region" description="Polar residues" evidence="1">
    <location>
        <begin position="1"/>
        <end position="25"/>
    </location>
</feature>
<sequence length="287" mass="31141">MAGPSSTQDSSGTEGDVETNNNNGQLPKEGAIVSEKRSWLAQRLETEVSLKHADLVFVLCSFLSGLCDSSTYNAWNCFVSMQTGNTVFLALGASNQSLERKYGWLKSLVSISSFLAGSFVFSNTRRFRPQSRRTLMASFAVQSLLIVIAASLLQSGLISDSISPSGQSEFLQLIPLSLIAFQCAGQMAASRLLSFNEIPTTVLTSVYYDIASDPGILHSFSKNLKRNRRCASVVAIVGGAILGGWLARLRGGIATAFWIAAGLKFCVMLSWWFWKPAVKKQPDESDA</sequence>
<evidence type="ECO:0000256" key="1">
    <source>
        <dbReference type="SAM" id="MobiDB-lite"/>
    </source>
</evidence>
<dbReference type="Proteomes" id="UP000224634">
    <property type="component" value="Unassembled WGS sequence"/>
</dbReference>
<keyword evidence="4" id="KW-1185">Reference proteome</keyword>
<feature type="region of interest" description="Disordered" evidence="1">
    <location>
        <begin position="1"/>
        <end position="28"/>
    </location>
</feature>
<protein>
    <recommendedName>
        <fullName evidence="5">DUF1275 domain-containing protein</fullName>
    </recommendedName>
</protein>
<dbReference type="AlphaFoldDB" id="A0A2B7Y6J6"/>
<dbReference type="InterPro" id="IPR010699">
    <property type="entry name" value="DUF1275"/>
</dbReference>
<dbReference type="OrthoDB" id="5288586at2759"/>
<reference evidence="3 4" key="1">
    <citation type="submission" date="2017-10" db="EMBL/GenBank/DDBJ databases">
        <title>Comparative genomics in systemic dimorphic fungi from Ajellomycetaceae.</title>
        <authorList>
            <person name="Munoz J.F."/>
            <person name="Mcewen J.G."/>
            <person name="Clay O.K."/>
            <person name="Cuomo C.A."/>
        </authorList>
    </citation>
    <scope>NUCLEOTIDE SEQUENCE [LARGE SCALE GENOMIC DNA]</scope>
    <source>
        <strain evidence="3 4">UAMH7299</strain>
    </source>
</reference>
<feature type="transmembrane region" description="Helical" evidence="2">
    <location>
        <begin position="170"/>
        <end position="189"/>
    </location>
</feature>
<dbReference type="PANTHER" id="PTHR37488:SF8">
    <property type="entry name" value="DUF1275 DOMAIN PROTEIN (AFU_ORTHOLOGUE AFUA_5G13060)"/>
    <property type="match status" value="1"/>
</dbReference>
<feature type="transmembrane region" description="Helical" evidence="2">
    <location>
        <begin position="104"/>
        <end position="122"/>
    </location>
</feature>
<keyword evidence="2" id="KW-0472">Membrane</keyword>
<dbReference type="EMBL" id="PDNA01000073">
    <property type="protein sequence ID" value="PGH16502.1"/>
    <property type="molecule type" value="Genomic_DNA"/>
</dbReference>
<feature type="transmembrane region" description="Helical" evidence="2">
    <location>
        <begin position="230"/>
        <end position="247"/>
    </location>
</feature>
<keyword evidence="2" id="KW-0812">Transmembrane</keyword>
<organism evidence="3 4">
    <name type="scientific">Polytolypa hystricis (strain UAMH7299)</name>
    <dbReference type="NCBI Taxonomy" id="1447883"/>
    <lineage>
        <taxon>Eukaryota</taxon>
        <taxon>Fungi</taxon>
        <taxon>Dikarya</taxon>
        <taxon>Ascomycota</taxon>
        <taxon>Pezizomycotina</taxon>
        <taxon>Eurotiomycetes</taxon>
        <taxon>Eurotiomycetidae</taxon>
        <taxon>Onygenales</taxon>
        <taxon>Onygenales incertae sedis</taxon>
        <taxon>Polytolypa</taxon>
    </lineage>
</organism>
<feature type="transmembrane region" description="Helical" evidence="2">
    <location>
        <begin position="134"/>
        <end position="158"/>
    </location>
</feature>
<evidence type="ECO:0000313" key="4">
    <source>
        <dbReference type="Proteomes" id="UP000224634"/>
    </source>
</evidence>
<accession>A0A2B7Y6J6</accession>
<evidence type="ECO:0000256" key="2">
    <source>
        <dbReference type="SAM" id="Phobius"/>
    </source>
</evidence>
<evidence type="ECO:0000313" key="3">
    <source>
        <dbReference type="EMBL" id="PGH16502.1"/>
    </source>
</evidence>
<comment type="caution">
    <text evidence="3">The sequence shown here is derived from an EMBL/GenBank/DDBJ whole genome shotgun (WGS) entry which is preliminary data.</text>
</comment>
<keyword evidence="2" id="KW-1133">Transmembrane helix</keyword>
<gene>
    <name evidence="3" type="ORF">AJ80_05187</name>
</gene>
<evidence type="ECO:0008006" key="5">
    <source>
        <dbReference type="Google" id="ProtNLM"/>
    </source>
</evidence>
<proteinExistence type="predicted"/>
<dbReference type="Pfam" id="PF06912">
    <property type="entry name" value="DUF1275"/>
    <property type="match status" value="1"/>
</dbReference>